<dbReference type="InterPro" id="IPR019749">
    <property type="entry name" value="Band_41_domain"/>
</dbReference>
<feature type="domain" description="FERM" evidence="2">
    <location>
        <begin position="126"/>
        <end position="447"/>
    </location>
</feature>
<sequence>MKMKPGRKWKRRYFVLRSDGTLKYYEDMNQETLKSVLDLRFYALDEVAEGGNVDDLDESAAQMDFGTFKAGGRFYRVVQGKKIMLRSGKHTYMLASAKKEVIDSWIKTLNDLLQVFYTTAKVFSHRRIRVYLPDDSWATVSLQPPLKAEEAVKMICAKFKITNWLEFAIVESWNTAGIDGVYSEYTLRADETLNSRMDKWERESRKLFGAAGNIPERAFVFTLRKISTIKPADGNHNEMHLEYHQARLEYLNDQFDMTENDAFEISALMLQKEFPNKVPTEKMLVTMIDQYIPRTWTRKLAGKKSFVQNQWKAKWARSILRAHEEVATQFPNSLSARAGLLEKIELMGTYGTALYNAEKWVGARVLKRVIIGVNRRGVRIYQPPLARNVLEEYDWDNMVSWAGSEEIFVLNVLQGEQLVKREKYKFLTANGKHIAALLSQYAKIVQV</sequence>
<dbReference type="Gene3D" id="1.20.80.10">
    <property type="match status" value="1"/>
</dbReference>
<evidence type="ECO:0000313" key="4">
    <source>
        <dbReference type="EMBL" id="CAE0266871.1"/>
    </source>
</evidence>
<dbReference type="InterPro" id="IPR029071">
    <property type="entry name" value="Ubiquitin-like_domsf"/>
</dbReference>
<dbReference type="Pfam" id="PF00373">
    <property type="entry name" value="FERM_M"/>
    <property type="match status" value="1"/>
</dbReference>
<feature type="domain" description="Ras-associating" evidence="3">
    <location>
        <begin position="128"/>
        <end position="228"/>
    </location>
</feature>
<name>A0A7S3GHY0_9EUKA</name>
<dbReference type="InterPro" id="IPR000159">
    <property type="entry name" value="RA_dom"/>
</dbReference>
<dbReference type="Gene3D" id="3.10.20.90">
    <property type="entry name" value="Phosphatidylinositol 3-kinase Catalytic Subunit, Chain A, domain 1"/>
    <property type="match status" value="1"/>
</dbReference>
<dbReference type="SUPFAM" id="SSF54236">
    <property type="entry name" value="Ubiquitin-like"/>
    <property type="match status" value="1"/>
</dbReference>
<dbReference type="PROSITE" id="PS50057">
    <property type="entry name" value="FERM_3"/>
    <property type="match status" value="1"/>
</dbReference>
<evidence type="ECO:0000259" key="2">
    <source>
        <dbReference type="PROSITE" id="PS50057"/>
    </source>
</evidence>
<reference evidence="4" key="1">
    <citation type="submission" date="2021-01" db="EMBL/GenBank/DDBJ databases">
        <authorList>
            <person name="Corre E."/>
            <person name="Pelletier E."/>
            <person name="Niang G."/>
            <person name="Scheremetjew M."/>
            <person name="Finn R."/>
            <person name="Kale V."/>
            <person name="Holt S."/>
            <person name="Cochrane G."/>
            <person name="Meng A."/>
            <person name="Brown T."/>
            <person name="Cohen L."/>
        </authorList>
    </citation>
    <scope>NUCLEOTIDE SEQUENCE</scope>
    <source>
        <strain evidence="4">NIES-2562</strain>
    </source>
</reference>
<organism evidence="4">
    <name type="scientific">Palpitomonas bilix</name>
    <dbReference type="NCBI Taxonomy" id="652834"/>
    <lineage>
        <taxon>Eukaryota</taxon>
        <taxon>Eukaryota incertae sedis</taxon>
    </lineage>
</organism>
<dbReference type="InterPro" id="IPR000299">
    <property type="entry name" value="FERM_domain"/>
</dbReference>
<dbReference type="EMBL" id="HBIB01044681">
    <property type="protein sequence ID" value="CAE0266871.1"/>
    <property type="molecule type" value="Transcribed_RNA"/>
</dbReference>
<dbReference type="SUPFAM" id="SSF47031">
    <property type="entry name" value="Second domain of FERM"/>
    <property type="match status" value="1"/>
</dbReference>
<dbReference type="InterPro" id="IPR035963">
    <property type="entry name" value="FERM_2"/>
</dbReference>
<accession>A0A7S3GHY0</accession>
<dbReference type="PROSITE" id="PS50200">
    <property type="entry name" value="RA"/>
    <property type="match status" value="1"/>
</dbReference>
<dbReference type="SUPFAM" id="SSF50729">
    <property type="entry name" value="PH domain-like"/>
    <property type="match status" value="1"/>
</dbReference>
<evidence type="ECO:0000259" key="3">
    <source>
        <dbReference type="PROSITE" id="PS50200"/>
    </source>
</evidence>
<dbReference type="AlphaFoldDB" id="A0A7S3GHY0"/>
<dbReference type="SMART" id="SM00295">
    <property type="entry name" value="B41"/>
    <property type="match status" value="1"/>
</dbReference>
<dbReference type="PROSITE" id="PS50003">
    <property type="entry name" value="PH_DOMAIN"/>
    <property type="match status" value="1"/>
</dbReference>
<dbReference type="InterPro" id="IPR001849">
    <property type="entry name" value="PH_domain"/>
</dbReference>
<dbReference type="Gene3D" id="2.30.29.30">
    <property type="entry name" value="Pleckstrin-homology domain (PH domain)/Phosphotyrosine-binding domain (PTB)"/>
    <property type="match status" value="2"/>
</dbReference>
<evidence type="ECO:0008006" key="5">
    <source>
        <dbReference type="Google" id="ProtNLM"/>
    </source>
</evidence>
<proteinExistence type="predicted"/>
<dbReference type="InterPro" id="IPR011993">
    <property type="entry name" value="PH-like_dom_sf"/>
</dbReference>
<evidence type="ECO:0000259" key="1">
    <source>
        <dbReference type="PROSITE" id="PS50003"/>
    </source>
</evidence>
<dbReference type="InterPro" id="IPR019748">
    <property type="entry name" value="FERM_central"/>
</dbReference>
<gene>
    <name evidence="4" type="ORF">PBIL07802_LOCUS29213</name>
</gene>
<dbReference type="GO" id="GO:0007165">
    <property type="term" value="P:signal transduction"/>
    <property type="evidence" value="ECO:0007669"/>
    <property type="project" value="InterPro"/>
</dbReference>
<feature type="domain" description="PH" evidence="1">
    <location>
        <begin position="1"/>
        <end position="114"/>
    </location>
</feature>
<dbReference type="InterPro" id="IPR014352">
    <property type="entry name" value="FERM/acyl-CoA-bd_prot_sf"/>
</dbReference>
<protein>
    <recommendedName>
        <fullName evidence="5">PH domain-containing protein</fullName>
    </recommendedName>
</protein>